<sequence length="333" mass="37898">MTWSASFLLNRSSRARGNPALSRLHLESLNRELKLTCLRSTRGRVEPIVDLSIILTLCPRVHEVNLANTGLTNEDLYTLMQLDTITSLSISAEREPQWDFHEGLAPLLQVKGHQMESLIVTDFLLVDVTGRSERLFVTGVKTFCFASSSLKFPQIAEVEQLKTWCSRLVIADAMEEIAFIVIGRWCPNLKNLAFSGNQEYKPVPNGILGSQFPNLIALEMWCSCDTLLSESTLKHLLLNAKSLRNLLVKGCDVFTNEFMLEIWKANATPELAHFTVHACPITGGLLTELMEKSLPNLDTIRIWNCDGVTHEDYRHLKDRAERENMEMYLEWYR</sequence>
<evidence type="ECO:0000313" key="1">
    <source>
        <dbReference type="EMBL" id="CAD7246847.1"/>
    </source>
</evidence>
<evidence type="ECO:0000313" key="2">
    <source>
        <dbReference type="Proteomes" id="UP000677054"/>
    </source>
</evidence>
<gene>
    <name evidence="1" type="ORF">DSTB1V02_LOCUS6690</name>
</gene>
<keyword evidence="2" id="KW-1185">Reference proteome</keyword>
<dbReference type="GO" id="GO:0019005">
    <property type="term" value="C:SCF ubiquitin ligase complex"/>
    <property type="evidence" value="ECO:0007669"/>
    <property type="project" value="TreeGrafter"/>
</dbReference>
<dbReference type="InterPro" id="IPR032675">
    <property type="entry name" value="LRR_dom_sf"/>
</dbReference>
<accession>A0A7R9A5A3</accession>
<proteinExistence type="predicted"/>
<dbReference type="PANTHER" id="PTHR13318">
    <property type="entry name" value="PARTNER OF PAIRED, ISOFORM B-RELATED"/>
    <property type="match status" value="1"/>
</dbReference>
<protein>
    <submittedName>
        <fullName evidence="1">Uncharacterized protein</fullName>
    </submittedName>
</protein>
<dbReference type="Proteomes" id="UP000677054">
    <property type="component" value="Unassembled WGS sequence"/>
</dbReference>
<name>A0A7R9A5A3_9CRUS</name>
<dbReference type="GO" id="GO:0031146">
    <property type="term" value="P:SCF-dependent proteasomal ubiquitin-dependent protein catabolic process"/>
    <property type="evidence" value="ECO:0007669"/>
    <property type="project" value="TreeGrafter"/>
</dbReference>
<dbReference type="SUPFAM" id="SSF52047">
    <property type="entry name" value="RNI-like"/>
    <property type="match status" value="1"/>
</dbReference>
<organism evidence="1">
    <name type="scientific">Darwinula stevensoni</name>
    <dbReference type="NCBI Taxonomy" id="69355"/>
    <lineage>
        <taxon>Eukaryota</taxon>
        <taxon>Metazoa</taxon>
        <taxon>Ecdysozoa</taxon>
        <taxon>Arthropoda</taxon>
        <taxon>Crustacea</taxon>
        <taxon>Oligostraca</taxon>
        <taxon>Ostracoda</taxon>
        <taxon>Podocopa</taxon>
        <taxon>Podocopida</taxon>
        <taxon>Darwinulocopina</taxon>
        <taxon>Darwinuloidea</taxon>
        <taxon>Darwinulidae</taxon>
        <taxon>Darwinula</taxon>
    </lineage>
</organism>
<reference evidence="1" key="1">
    <citation type="submission" date="2020-11" db="EMBL/GenBank/DDBJ databases">
        <authorList>
            <person name="Tran Van P."/>
        </authorList>
    </citation>
    <scope>NUCLEOTIDE SEQUENCE</scope>
</reference>
<dbReference type="EMBL" id="CAJPEV010001256">
    <property type="protein sequence ID" value="CAG0891672.1"/>
    <property type="molecule type" value="Genomic_DNA"/>
</dbReference>
<dbReference type="OrthoDB" id="6350214at2759"/>
<dbReference type="EMBL" id="LR900773">
    <property type="protein sequence ID" value="CAD7246847.1"/>
    <property type="molecule type" value="Genomic_DNA"/>
</dbReference>
<dbReference type="AlphaFoldDB" id="A0A7R9A5A3"/>
<dbReference type="PANTHER" id="PTHR13318:SF95">
    <property type="entry name" value="F-BOX PROTEIN YLR352W"/>
    <property type="match status" value="1"/>
</dbReference>
<dbReference type="Gene3D" id="3.80.10.10">
    <property type="entry name" value="Ribonuclease Inhibitor"/>
    <property type="match status" value="1"/>
</dbReference>